<dbReference type="Proteomes" id="UP000800093">
    <property type="component" value="Unassembled WGS sequence"/>
</dbReference>
<keyword evidence="2" id="KW-1185">Reference proteome</keyword>
<dbReference type="OrthoDB" id="1517790at2759"/>
<protein>
    <submittedName>
        <fullName evidence="1">Uncharacterized protein</fullName>
    </submittedName>
</protein>
<evidence type="ECO:0000313" key="2">
    <source>
        <dbReference type="Proteomes" id="UP000800093"/>
    </source>
</evidence>
<accession>A0A9P4N629</accession>
<name>A0A9P4N629_9PLEO</name>
<dbReference type="EMBL" id="ML986618">
    <property type="protein sequence ID" value="KAF2264149.1"/>
    <property type="molecule type" value="Genomic_DNA"/>
</dbReference>
<organism evidence="1 2">
    <name type="scientific">Lojkania enalia</name>
    <dbReference type="NCBI Taxonomy" id="147567"/>
    <lineage>
        <taxon>Eukaryota</taxon>
        <taxon>Fungi</taxon>
        <taxon>Dikarya</taxon>
        <taxon>Ascomycota</taxon>
        <taxon>Pezizomycotina</taxon>
        <taxon>Dothideomycetes</taxon>
        <taxon>Pleosporomycetidae</taxon>
        <taxon>Pleosporales</taxon>
        <taxon>Pleosporales incertae sedis</taxon>
        <taxon>Lojkania</taxon>
    </lineage>
</organism>
<sequence length="76" mass="8249">MDVRQKNSEILLQPLFVFQKPLIQRSNPRSVKIQGVDANSISTGLSSGSAPIVATLMDAFLDFSGSKGSDLRKLEV</sequence>
<comment type="caution">
    <text evidence="1">The sequence shown here is derived from an EMBL/GenBank/DDBJ whole genome shotgun (WGS) entry which is preliminary data.</text>
</comment>
<reference evidence="2" key="1">
    <citation type="journal article" date="2020" name="Stud. Mycol.">
        <title>101 Dothideomycetes genomes: A test case for predicting lifestyles and emergence of pathogens.</title>
        <authorList>
            <person name="Haridas S."/>
            <person name="Albert R."/>
            <person name="Binder M."/>
            <person name="Bloem J."/>
            <person name="LaButti K."/>
            <person name="Salamov A."/>
            <person name="Andreopoulos B."/>
            <person name="Baker S."/>
            <person name="Barry K."/>
            <person name="Bills G."/>
            <person name="Bluhm B."/>
            <person name="Cannon C."/>
            <person name="Castanera R."/>
            <person name="Culley D."/>
            <person name="Daum C."/>
            <person name="Ezra D."/>
            <person name="Gonzalez J."/>
            <person name="Henrissat B."/>
            <person name="Kuo A."/>
            <person name="Liang C."/>
            <person name="Lipzen A."/>
            <person name="Lutzoni F."/>
            <person name="Magnuson J."/>
            <person name="Mondo S."/>
            <person name="Nolan M."/>
            <person name="Ohm R."/>
            <person name="Pangilinan J."/>
            <person name="Park H.-J."/>
            <person name="Ramirez L."/>
            <person name="Alfaro M."/>
            <person name="Sun H."/>
            <person name="Tritt A."/>
            <person name="Yoshinaga Y."/>
            <person name="Zwiers L.-H."/>
            <person name="Turgeon B."/>
            <person name="Goodwin S."/>
            <person name="Spatafora J."/>
            <person name="Crous P."/>
            <person name="Grigoriev I."/>
        </authorList>
    </citation>
    <scope>NUCLEOTIDE SEQUENCE [LARGE SCALE GENOMIC DNA]</scope>
    <source>
        <strain evidence="2">CBS 304.66</strain>
    </source>
</reference>
<evidence type="ECO:0000313" key="1">
    <source>
        <dbReference type="EMBL" id="KAF2264149.1"/>
    </source>
</evidence>
<gene>
    <name evidence="1" type="ORF">CC78DRAFT_580655</name>
</gene>
<proteinExistence type="predicted"/>
<dbReference type="AlphaFoldDB" id="A0A9P4N629"/>